<proteinExistence type="predicted"/>
<evidence type="ECO:0000259" key="1">
    <source>
        <dbReference type="Pfam" id="PF13304"/>
    </source>
</evidence>
<reference evidence="2 3" key="1">
    <citation type="submission" date="2019-11" db="EMBL/GenBank/DDBJ databases">
        <title>Genome sequences of 17 halophilic strains isolated from different environments.</title>
        <authorList>
            <person name="Furrow R.E."/>
        </authorList>
    </citation>
    <scope>NUCLEOTIDE SEQUENCE [LARGE SCALE GENOMIC DNA]</scope>
    <source>
        <strain evidence="2 3">22514_16_FS</strain>
    </source>
</reference>
<dbReference type="InterPro" id="IPR003959">
    <property type="entry name" value="ATPase_AAA_core"/>
</dbReference>
<sequence length="661" mass="78138">MSLESIEVRNFKSIKYCLINIKKTTCLLGENGSGKTTIFKAIECFHHLLTNDHLESDMFDRENPYNDYFEISLKYDLTYLKQKLEDYDLFTNDFDSEVFTHIRDLLSFAKNGELQLKVRKYKNNSVEWVPNLSRKTRVFLKNTFPVYFVSGRNLNLHDWESLWEIIADLSKVQSVNLNQGIENFLIDDNFNESLKIIKQEIEANNFEIKKLGLNEQFIKALQLHLNGSQFKYKYESLQYYSDGINSLNYYKLMLTLVSAISRDKIKHPFIVLDEPEIGIHPQNIDELMSVIQSENRKPDLLLNTHSPRIIKHLMKDNSYRNVIYQVTMKRNYSYFREMKKPNDLRETFKITDQEAGYYFAKGIIFVEGDTEIELLSNKRVCDLFPFIKNVDVFPFDSNTTKLNIVHPDKKNINIPYLIIVDFDQIVDINNQNQMLLKSRSKEHLNPLKDSDFERREKFLYGKARVRRTQLRNRINSIMGASTFTFDNNFHYAFGDTYYMLQELIKNYCLEYNVYPVKSTIEGSLVNYGNVSVFRDWLIHEGNDGTTVNNIYNYRTSNLYKVTVNRIIVGGKFDNLKTKKNVFKNVSNYPSHIQNIYNYIKDLNSYGKTSGWVSRWIDYIFDNYIEVNNNSKEEQKELFSFYFQEIYDIIKSIEKSVVSKIE</sequence>
<dbReference type="PANTHER" id="PTHR43581">
    <property type="entry name" value="ATP/GTP PHOSPHATASE"/>
    <property type="match status" value="1"/>
</dbReference>
<feature type="domain" description="ATPase AAA-type core" evidence="1">
    <location>
        <begin position="25"/>
        <end position="310"/>
    </location>
</feature>
<dbReference type="GO" id="GO:0005524">
    <property type="term" value="F:ATP binding"/>
    <property type="evidence" value="ECO:0007669"/>
    <property type="project" value="InterPro"/>
</dbReference>
<dbReference type="GO" id="GO:0016887">
    <property type="term" value="F:ATP hydrolysis activity"/>
    <property type="evidence" value="ECO:0007669"/>
    <property type="project" value="InterPro"/>
</dbReference>
<evidence type="ECO:0000313" key="3">
    <source>
        <dbReference type="Proteomes" id="UP000468638"/>
    </source>
</evidence>
<comment type="caution">
    <text evidence="2">The sequence shown here is derived from an EMBL/GenBank/DDBJ whole genome shotgun (WGS) entry which is preliminary data.</text>
</comment>
<dbReference type="RefSeq" id="WP_160910005.1">
    <property type="nucleotide sequence ID" value="NZ_WMEQ01000013.1"/>
</dbReference>
<evidence type="ECO:0000313" key="2">
    <source>
        <dbReference type="EMBL" id="MYL34973.1"/>
    </source>
</evidence>
<dbReference type="PANTHER" id="PTHR43581:SF2">
    <property type="entry name" value="EXCINUCLEASE ATPASE SUBUNIT"/>
    <property type="match status" value="1"/>
</dbReference>
<dbReference type="OrthoDB" id="308933at2"/>
<dbReference type="SUPFAM" id="SSF52540">
    <property type="entry name" value="P-loop containing nucleoside triphosphate hydrolases"/>
    <property type="match status" value="1"/>
</dbReference>
<name>A0A6I5A2J2_9BACI</name>
<dbReference type="Proteomes" id="UP000468638">
    <property type="component" value="Unassembled WGS sequence"/>
</dbReference>
<dbReference type="AlphaFoldDB" id="A0A6I5A2J2"/>
<protein>
    <submittedName>
        <fullName evidence="2">AAA family ATPase</fullName>
    </submittedName>
</protein>
<dbReference type="Gene3D" id="3.40.50.300">
    <property type="entry name" value="P-loop containing nucleotide triphosphate hydrolases"/>
    <property type="match status" value="1"/>
</dbReference>
<gene>
    <name evidence="2" type="ORF">GLW05_15420</name>
</gene>
<dbReference type="EMBL" id="WMEQ01000013">
    <property type="protein sequence ID" value="MYL34973.1"/>
    <property type="molecule type" value="Genomic_DNA"/>
</dbReference>
<organism evidence="2 3">
    <name type="scientific">Pontibacillus yanchengensis</name>
    <dbReference type="NCBI Taxonomy" id="462910"/>
    <lineage>
        <taxon>Bacteria</taxon>
        <taxon>Bacillati</taxon>
        <taxon>Bacillota</taxon>
        <taxon>Bacilli</taxon>
        <taxon>Bacillales</taxon>
        <taxon>Bacillaceae</taxon>
        <taxon>Pontibacillus</taxon>
    </lineage>
</organism>
<dbReference type="InterPro" id="IPR051396">
    <property type="entry name" value="Bact_Antivir_Def_Nuclease"/>
</dbReference>
<dbReference type="InterPro" id="IPR027417">
    <property type="entry name" value="P-loop_NTPase"/>
</dbReference>
<dbReference type="NCBIfam" id="NF038234">
    <property type="entry name" value="retron_eff_Eco8"/>
    <property type="match status" value="1"/>
</dbReference>
<dbReference type="Pfam" id="PF13304">
    <property type="entry name" value="AAA_21"/>
    <property type="match status" value="1"/>
</dbReference>
<accession>A0A6I5A2J2</accession>